<keyword evidence="2" id="KW-1185">Reference proteome</keyword>
<feature type="signal peptide" evidence="1">
    <location>
        <begin position="1"/>
        <end position="22"/>
    </location>
</feature>
<organism evidence="2 3">
    <name type="scientific">Ceratosolen solmsi marchali</name>
    <dbReference type="NCBI Taxonomy" id="326594"/>
    <lineage>
        <taxon>Eukaryota</taxon>
        <taxon>Metazoa</taxon>
        <taxon>Ecdysozoa</taxon>
        <taxon>Arthropoda</taxon>
        <taxon>Hexapoda</taxon>
        <taxon>Insecta</taxon>
        <taxon>Pterygota</taxon>
        <taxon>Neoptera</taxon>
        <taxon>Endopterygota</taxon>
        <taxon>Hymenoptera</taxon>
        <taxon>Apocrita</taxon>
        <taxon>Proctotrupomorpha</taxon>
        <taxon>Chalcidoidea</taxon>
        <taxon>Agaonidae</taxon>
        <taxon>Agaoninae</taxon>
        <taxon>Ceratosolen</taxon>
    </lineage>
</organism>
<feature type="chain" id="PRO_5042558182" evidence="1">
    <location>
        <begin position="23"/>
        <end position="755"/>
    </location>
</feature>
<evidence type="ECO:0000256" key="1">
    <source>
        <dbReference type="SAM" id="SignalP"/>
    </source>
</evidence>
<dbReference type="SUPFAM" id="SSF53300">
    <property type="entry name" value="vWA-like"/>
    <property type="match status" value="1"/>
</dbReference>
<gene>
    <name evidence="3" type="primary">LOC105365273</name>
</gene>
<dbReference type="KEGG" id="csol:105365273"/>
<proteinExistence type="predicted"/>
<feature type="non-terminal residue" evidence="3">
    <location>
        <position position="755"/>
    </location>
</feature>
<dbReference type="GeneID" id="105365273"/>
<accession>A0AAJ7DZ34</accession>
<name>A0AAJ7DZ34_9HYME</name>
<sequence length="755" mass="86189">MKVLLALVILFMVSVEISLVHSHRKLPEYLRECYTNSNKFASPLPLNLQTILDIIRKVERLTNASLSMRTLSTSLIKRFKLDGIVYSKDLPEDEGVLRFSVSGAQHDKHLIVDELIPSNINSFPEVLLTHNERCTLHFAISNTIWDYYDETDQMFCKFKPNESAFDMFERTNNVRCLKEGGVILTPYGTVALGTVLAGIAAALQPQVVETKRLLKIRIADKNDEVIPPRKMDTKGSLLRTSLSSERIDNTWLATVAGELAEMAVYQGPIYDDQMFIGATGFWDRTMRPHFYYIMHPYENFDLTRAETVGAIDGLIIAKNLHSWTRKFENLRLSQVLDMYYSESGAFFNKNVNVCERGEQFLRIAPRNTLQDQTYAAAQLLMYQNSIATMSDAILQQMVNRSINHFMQYTSEHLFTQIHCRSPLKQQMRVEVIFAFDGSWTRVYTSDFLAALVDDLNVSTYGSKMGIIHGENGKWLLNVTNSPSNVHTAINNLSKIKWPSGVNLSEVFKSILTYLDDRWENNFNKNIIGNYGQAIVFLIPRIKLTNKEVKLALIALNKIKTKHPEVNFIYYICESKAELLNPFIITNEDQIITTLNINDISRILSTVPMILRSKEPNIHTIKGTLQNKYSEGVFKTYVSPLESISYRLHSQWRDKAKKFAIQLKGLGYGELKVCCWNPDTSNRNEIVTYCKYLSLNGQISLSDDVCNNDGSKWPDMYCQVQNISTVMICTENDCKSPDQVKYTISAENIQCSSSDK</sequence>
<dbReference type="Proteomes" id="UP000695007">
    <property type="component" value="Unplaced"/>
</dbReference>
<reference evidence="3" key="1">
    <citation type="submission" date="2025-08" db="UniProtKB">
        <authorList>
            <consortium name="RefSeq"/>
        </authorList>
    </citation>
    <scope>IDENTIFICATION</scope>
</reference>
<dbReference type="RefSeq" id="XP_011501691.1">
    <property type="nucleotide sequence ID" value="XM_011503389.1"/>
</dbReference>
<protein>
    <submittedName>
        <fullName evidence="3">Uncharacterized protein LOC105365273</fullName>
    </submittedName>
</protein>
<evidence type="ECO:0000313" key="2">
    <source>
        <dbReference type="Proteomes" id="UP000695007"/>
    </source>
</evidence>
<dbReference type="GO" id="GO:0032991">
    <property type="term" value="C:protein-containing complex"/>
    <property type="evidence" value="ECO:0007669"/>
    <property type="project" value="UniProtKB-ARBA"/>
</dbReference>
<keyword evidence="1" id="KW-0732">Signal</keyword>
<dbReference type="InterPro" id="IPR036465">
    <property type="entry name" value="vWFA_dom_sf"/>
</dbReference>
<evidence type="ECO:0000313" key="3">
    <source>
        <dbReference type="RefSeq" id="XP_011501691.1"/>
    </source>
</evidence>
<dbReference type="AlphaFoldDB" id="A0AAJ7DZ34"/>